<dbReference type="GO" id="GO:0016020">
    <property type="term" value="C:membrane"/>
    <property type="evidence" value="ECO:0007669"/>
    <property type="project" value="UniProtKB-SubCell"/>
</dbReference>
<dbReference type="Proteomes" id="UP000585474">
    <property type="component" value="Unassembled WGS sequence"/>
</dbReference>
<keyword evidence="10" id="KW-1185">Reference proteome</keyword>
<dbReference type="Pfam" id="PF03109">
    <property type="entry name" value="ABC1"/>
    <property type="match status" value="1"/>
</dbReference>
<dbReference type="InterPro" id="IPR000719">
    <property type="entry name" value="Prot_kinase_dom"/>
</dbReference>
<dbReference type="GO" id="GO:0006890">
    <property type="term" value="P:retrograde vesicle-mediated transport, Golgi to endoplasmic reticulum"/>
    <property type="evidence" value="ECO:0007669"/>
    <property type="project" value="InterPro"/>
</dbReference>
<evidence type="ECO:0000256" key="6">
    <source>
        <dbReference type="SAM" id="MobiDB-lite"/>
    </source>
</evidence>
<dbReference type="SUPFAM" id="SSF144091">
    <property type="entry name" value="Rhomboid-like"/>
    <property type="match status" value="1"/>
</dbReference>
<feature type="transmembrane region" description="Helical" evidence="7">
    <location>
        <begin position="1014"/>
        <end position="1036"/>
    </location>
</feature>
<keyword evidence="5 7" id="KW-0472">Membrane</keyword>
<comment type="similarity">
    <text evidence="2">Belongs to the protein kinase superfamily. ADCK protein kinase family.</text>
</comment>
<evidence type="ECO:0000256" key="5">
    <source>
        <dbReference type="ARBA" id="ARBA00023136"/>
    </source>
</evidence>
<dbReference type="PROSITE" id="PS50011">
    <property type="entry name" value="PROTEIN_KINASE_DOM"/>
    <property type="match status" value="1"/>
</dbReference>
<dbReference type="GO" id="GO:0004672">
    <property type="term" value="F:protein kinase activity"/>
    <property type="evidence" value="ECO:0007669"/>
    <property type="project" value="InterPro"/>
</dbReference>
<dbReference type="Pfam" id="PF08551">
    <property type="entry name" value="DUF1751"/>
    <property type="match status" value="1"/>
</dbReference>
<feature type="transmembrane region" description="Helical" evidence="7">
    <location>
        <begin position="940"/>
        <end position="964"/>
    </location>
</feature>
<keyword evidence="9" id="KW-0808">Transferase</keyword>
<dbReference type="EMBL" id="BJWL01000024">
    <property type="protein sequence ID" value="GFZ14782.1"/>
    <property type="molecule type" value="Genomic_DNA"/>
</dbReference>
<dbReference type="CDD" id="cd05121">
    <property type="entry name" value="ABC1_ADCK3-like"/>
    <property type="match status" value="1"/>
</dbReference>
<comment type="subcellular location">
    <subcellularLocation>
        <location evidence="1">Membrane</location>
        <topology evidence="1">Multi-pass membrane protein</topology>
    </subcellularLocation>
</comment>
<feature type="transmembrane region" description="Helical" evidence="7">
    <location>
        <begin position="1042"/>
        <end position="1065"/>
    </location>
</feature>
<sequence>MAIGLLSPSPSRSPISVLRCSSQPALKTMKKKTEQRQGRAFGNLGHLAQVVRKDVEFLKKRIDKGIDWANGALGVPQISKAVDDIIWLRNLEDPHSPPLLPISWPQPYYPADYGDWSNVNVLNFLLAFLIKSLAPSSLDHNAVVKNSPAWICSLLISNALEAYANYFYHLSKSWTKPLPEVYDPEEVSDYFTCRPHVVALRLLEVFSSFAAAAIRIRTSGVNNFFMSSMDKNIDGDVAQYGFGLVLKETMLNLGPTFIKVGQSLSTRPDIIGSEISKALSELHDQIPPFPKTMAMKIIEEELGSPVETYFSHISEEPVAAASFGQVYRGLTVDGFDVAVKVQRPNLRHVVVRDIYILRLGLGLLQKMAKRKSDLRLYADELGKGLVGELDYTKEAANVSEFMQAHAPFPFIRVPKVLLHLSRKRVLTMEWMVGENPRDLIDMSTTEAMDHCSSYSKRQQSDARRRLLDLVSKGVEASLIQLLETGLLHADPHPGNLRYISSGEIGFLDFGLLCRMQKKHQFAMLASIVHIVNGDWASLVHALTDMDVVRPGTNIRIVTMDLEDALGEVEFKEGIPDVKFSRVLGKIWSVAIKYHFRMPPYYTLVLRSLASLEGMAVAADPNFKTFEAAYPYVVRKLLTDNSAATRRILHSVVLNRRKELQWQKIALFLRIGATRKGLHRMVASNVDTYLDYSANRGAGVFDIANLVLKFLPSKNGAVMRRLLMTADGASLIRAMVSKEAILFRQQLCRVIADIIYQWMVKASGQDTVITRYSSWVSMASGPENRELFSDCQRILRDRRLKVISLKVLASARKDPVLMLRFYWASFVMLVAASALAFHRMLISLSEAYFGPTVSFASKRYAVAGQSEFCRIELDSHNYELCKGRICPCAVNETSHVGCGDKFSQVVVIVVLIGDDLVLVMAGKFLRGTSLFTGFTRLCKGLAVVLVGGHIVVQILPSAVTYLALIPARTIPFAWNLITAGYVEQSVHGAVISTIGLLLIGKLLEPIWGPREFLKFIFVVNFLTFLFVFITAISLYYITMQENYLYMPLSGFHGVLSGFLVGIKQIIPDQELPLLRIKTKWLPSFTLLLSIVLSFFTPEPAKYLPTLIFGTYMSWIYLRYLQKKPETKLRGDPSDEFAFSTFFPEFLRPVIDPIASIFGRMLCGRSEILDETRGYTSGGASLPGSDPIEASRRRERGARALEERLASEMLAAGAREESKKDAAENV</sequence>
<feature type="region of interest" description="Disordered" evidence="6">
    <location>
        <begin position="1172"/>
        <end position="1195"/>
    </location>
</feature>
<evidence type="ECO:0000256" key="4">
    <source>
        <dbReference type="ARBA" id="ARBA00022989"/>
    </source>
</evidence>
<name>A0A7J0GVH3_9ERIC</name>
<dbReference type="InterPro" id="IPR011009">
    <property type="entry name" value="Kinase-like_dom_sf"/>
</dbReference>
<evidence type="ECO:0000313" key="9">
    <source>
        <dbReference type="EMBL" id="GFZ14782.1"/>
    </source>
</evidence>
<dbReference type="OrthoDB" id="427480at2759"/>
<feature type="transmembrane region" description="Helical" evidence="7">
    <location>
        <begin position="1101"/>
        <end position="1119"/>
    </location>
</feature>
<feature type="domain" description="Protein kinase" evidence="8">
    <location>
        <begin position="312"/>
        <end position="659"/>
    </location>
</feature>
<gene>
    <name evidence="9" type="ORF">Acr_24g0009720</name>
</gene>
<dbReference type="InterPro" id="IPR050154">
    <property type="entry name" value="UbiB_kinase"/>
</dbReference>
<keyword evidence="3 7" id="KW-0812">Transmembrane</keyword>
<evidence type="ECO:0000256" key="3">
    <source>
        <dbReference type="ARBA" id="ARBA00022692"/>
    </source>
</evidence>
<feature type="transmembrane region" description="Helical" evidence="7">
    <location>
        <begin position="901"/>
        <end position="920"/>
    </location>
</feature>
<dbReference type="PANTHER" id="PTHR10566">
    <property type="entry name" value="CHAPERONE-ACTIVITY OF BC1 COMPLEX CABC1 -RELATED"/>
    <property type="match status" value="1"/>
</dbReference>
<feature type="transmembrane region" description="Helical" evidence="7">
    <location>
        <begin position="820"/>
        <end position="841"/>
    </location>
</feature>
<dbReference type="AlphaFoldDB" id="A0A7J0GVH3"/>
<keyword evidence="9" id="KW-0418">Kinase</keyword>
<dbReference type="SUPFAM" id="SSF56112">
    <property type="entry name" value="Protein kinase-like (PK-like)"/>
    <property type="match status" value="1"/>
</dbReference>
<evidence type="ECO:0000256" key="1">
    <source>
        <dbReference type="ARBA" id="ARBA00004141"/>
    </source>
</evidence>
<evidence type="ECO:0000256" key="7">
    <source>
        <dbReference type="SAM" id="Phobius"/>
    </source>
</evidence>
<keyword evidence="4 7" id="KW-1133">Transmembrane helix</keyword>
<proteinExistence type="inferred from homology"/>
<feature type="transmembrane region" description="Helical" evidence="7">
    <location>
        <begin position="984"/>
        <end position="1002"/>
    </location>
</feature>
<comment type="caution">
    <text evidence="9">The sequence shown here is derived from an EMBL/GenBank/DDBJ whole genome shotgun (WGS) entry which is preliminary data.</text>
</comment>
<accession>A0A7J0GVH3</accession>
<dbReference type="GO" id="GO:0005524">
    <property type="term" value="F:ATP binding"/>
    <property type="evidence" value="ECO:0007669"/>
    <property type="project" value="InterPro"/>
</dbReference>
<dbReference type="SMART" id="SM01160">
    <property type="entry name" value="DUF1751"/>
    <property type="match status" value="1"/>
</dbReference>
<dbReference type="InterPro" id="IPR004147">
    <property type="entry name" value="ABC1_dom"/>
</dbReference>
<dbReference type="InterPro" id="IPR013861">
    <property type="entry name" value="TMEM115/Pdh1/Rbl19"/>
</dbReference>
<evidence type="ECO:0000313" key="10">
    <source>
        <dbReference type="Proteomes" id="UP000585474"/>
    </source>
</evidence>
<evidence type="ECO:0000256" key="2">
    <source>
        <dbReference type="ARBA" id="ARBA00009670"/>
    </source>
</evidence>
<reference evidence="9 10" key="1">
    <citation type="submission" date="2019-07" db="EMBL/GenBank/DDBJ databases">
        <title>De Novo Assembly of kiwifruit Actinidia rufa.</title>
        <authorList>
            <person name="Sugita-Konishi S."/>
            <person name="Sato K."/>
            <person name="Mori E."/>
            <person name="Abe Y."/>
            <person name="Kisaki G."/>
            <person name="Hamano K."/>
            <person name="Suezawa K."/>
            <person name="Otani M."/>
            <person name="Fukuda T."/>
            <person name="Manabe T."/>
            <person name="Gomi K."/>
            <person name="Tabuchi M."/>
            <person name="Akimitsu K."/>
            <person name="Kataoka I."/>
        </authorList>
    </citation>
    <scope>NUCLEOTIDE SEQUENCE [LARGE SCALE GENOMIC DNA]</scope>
    <source>
        <strain evidence="10">cv. Fuchu</strain>
    </source>
</reference>
<dbReference type="FunFam" id="1.20.1540.10:FF:000004">
    <property type="entry name" value="Transmembrane protein 115"/>
    <property type="match status" value="1"/>
</dbReference>
<dbReference type="InterPro" id="IPR035952">
    <property type="entry name" value="Rhomboid-like_sf"/>
</dbReference>
<organism evidence="9 10">
    <name type="scientific">Actinidia rufa</name>
    <dbReference type="NCBI Taxonomy" id="165716"/>
    <lineage>
        <taxon>Eukaryota</taxon>
        <taxon>Viridiplantae</taxon>
        <taxon>Streptophyta</taxon>
        <taxon>Embryophyta</taxon>
        <taxon>Tracheophyta</taxon>
        <taxon>Spermatophyta</taxon>
        <taxon>Magnoliopsida</taxon>
        <taxon>eudicotyledons</taxon>
        <taxon>Gunneridae</taxon>
        <taxon>Pentapetalae</taxon>
        <taxon>asterids</taxon>
        <taxon>Ericales</taxon>
        <taxon>Actinidiaceae</taxon>
        <taxon>Actinidia</taxon>
    </lineage>
</organism>
<protein>
    <submittedName>
        <fullName evidence="9">Protein kinase superfamily protein</fullName>
    </submittedName>
</protein>
<evidence type="ECO:0000259" key="8">
    <source>
        <dbReference type="PROSITE" id="PS50011"/>
    </source>
</evidence>
<dbReference type="PANTHER" id="PTHR10566:SF123">
    <property type="entry name" value="PROTEIN KINASE SUPERFAMILY PROTEIN"/>
    <property type="match status" value="1"/>
</dbReference>